<dbReference type="EMBL" id="BAABME010002027">
    <property type="protein sequence ID" value="GAA0152682.1"/>
    <property type="molecule type" value="Genomic_DNA"/>
</dbReference>
<dbReference type="Proteomes" id="UP001454036">
    <property type="component" value="Unassembled WGS sequence"/>
</dbReference>
<evidence type="ECO:0000313" key="2">
    <source>
        <dbReference type="Proteomes" id="UP001454036"/>
    </source>
</evidence>
<sequence>MDVHNGWKIYQMDVKSAFLHGELLENVNISKAGNAMGMCDVTDII</sequence>
<name>A0AAV3PRX4_LITER</name>
<comment type="caution">
    <text evidence="1">The sequence shown here is derived from an EMBL/GenBank/DDBJ whole genome shotgun (WGS) entry which is preliminary data.</text>
</comment>
<protein>
    <recommendedName>
        <fullName evidence="3">Reverse transcriptase Ty1/copia-type domain-containing protein</fullName>
    </recommendedName>
</protein>
<evidence type="ECO:0008006" key="3">
    <source>
        <dbReference type="Google" id="ProtNLM"/>
    </source>
</evidence>
<organism evidence="1 2">
    <name type="scientific">Lithospermum erythrorhizon</name>
    <name type="common">Purple gromwell</name>
    <name type="synonym">Lithospermum officinale var. erythrorhizon</name>
    <dbReference type="NCBI Taxonomy" id="34254"/>
    <lineage>
        <taxon>Eukaryota</taxon>
        <taxon>Viridiplantae</taxon>
        <taxon>Streptophyta</taxon>
        <taxon>Embryophyta</taxon>
        <taxon>Tracheophyta</taxon>
        <taxon>Spermatophyta</taxon>
        <taxon>Magnoliopsida</taxon>
        <taxon>eudicotyledons</taxon>
        <taxon>Gunneridae</taxon>
        <taxon>Pentapetalae</taxon>
        <taxon>asterids</taxon>
        <taxon>lamiids</taxon>
        <taxon>Boraginales</taxon>
        <taxon>Boraginaceae</taxon>
        <taxon>Boraginoideae</taxon>
        <taxon>Lithospermeae</taxon>
        <taxon>Lithospermum</taxon>
    </lineage>
</organism>
<keyword evidence="2" id="KW-1185">Reference proteome</keyword>
<gene>
    <name evidence="1" type="ORF">LIER_11100</name>
</gene>
<evidence type="ECO:0000313" key="1">
    <source>
        <dbReference type="EMBL" id="GAA0152682.1"/>
    </source>
</evidence>
<dbReference type="AlphaFoldDB" id="A0AAV3PRX4"/>
<proteinExistence type="predicted"/>
<reference evidence="1 2" key="1">
    <citation type="submission" date="2024-01" db="EMBL/GenBank/DDBJ databases">
        <title>The complete chloroplast genome sequence of Lithospermum erythrorhizon: insights into the phylogenetic relationship among Boraginaceae species and the maternal lineages of purple gromwells.</title>
        <authorList>
            <person name="Okada T."/>
            <person name="Watanabe K."/>
        </authorList>
    </citation>
    <scope>NUCLEOTIDE SEQUENCE [LARGE SCALE GENOMIC DNA]</scope>
</reference>
<accession>A0AAV3PRX4</accession>